<dbReference type="RefSeq" id="XP_053024848.1">
    <property type="nucleotide sequence ID" value="XM_053160922.1"/>
</dbReference>
<accession>A0ABY7CY66</accession>
<proteinExistence type="predicted"/>
<evidence type="ECO:0000256" key="1">
    <source>
        <dbReference type="SAM" id="MobiDB-lite"/>
    </source>
</evidence>
<sequence>MDERSHSASANPMVAEERVDLCFVGSLETARETIVSGTELDRQERAGASGRGGEHTLSGFLLGAREEAAEKERAINVLDYNNATAIAEEKKKEAAGAPESRNKAFGISKYTSS</sequence>
<keyword evidence="3" id="KW-1185">Reference proteome</keyword>
<feature type="region of interest" description="Disordered" evidence="1">
    <location>
        <begin position="35"/>
        <end position="57"/>
    </location>
</feature>
<protein>
    <submittedName>
        <fullName evidence="2">Uncharacterized protein</fullName>
    </submittedName>
</protein>
<reference evidence="2" key="1">
    <citation type="submission" date="2022-10" db="EMBL/GenBank/DDBJ databases">
        <title>Puccinia triticina Genome sequencing and assembly.</title>
        <authorList>
            <person name="Li C."/>
        </authorList>
    </citation>
    <scope>NUCLEOTIDE SEQUENCE</scope>
    <source>
        <strain evidence="2">Pt15</strain>
    </source>
</reference>
<dbReference type="Proteomes" id="UP001164743">
    <property type="component" value="Chromosome 10A"/>
</dbReference>
<feature type="region of interest" description="Disordered" evidence="1">
    <location>
        <begin position="90"/>
        <end position="113"/>
    </location>
</feature>
<name>A0ABY7CY66_9BASI</name>
<organism evidence="2 3">
    <name type="scientific">Puccinia triticina</name>
    <dbReference type="NCBI Taxonomy" id="208348"/>
    <lineage>
        <taxon>Eukaryota</taxon>
        <taxon>Fungi</taxon>
        <taxon>Dikarya</taxon>
        <taxon>Basidiomycota</taxon>
        <taxon>Pucciniomycotina</taxon>
        <taxon>Pucciniomycetes</taxon>
        <taxon>Pucciniales</taxon>
        <taxon>Pucciniaceae</taxon>
        <taxon>Puccinia</taxon>
    </lineage>
</organism>
<gene>
    <name evidence="2" type="ORF">PtA15_10A717</name>
</gene>
<evidence type="ECO:0000313" key="2">
    <source>
        <dbReference type="EMBL" id="WAQ89293.1"/>
    </source>
</evidence>
<dbReference type="GeneID" id="77801817"/>
<dbReference type="EMBL" id="CP110430">
    <property type="protein sequence ID" value="WAQ89293.1"/>
    <property type="molecule type" value="Genomic_DNA"/>
</dbReference>
<evidence type="ECO:0000313" key="3">
    <source>
        <dbReference type="Proteomes" id="UP001164743"/>
    </source>
</evidence>